<dbReference type="RefSeq" id="WP_154494902.1">
    <property type="nucleotide sequence ID" value="NZ_VUMU01000001.1"/>
</dbReference>
<dbReference type="InterPro" id="IPR006674">
    <property type="entry name" value="HD_domain"/>
</dbReference>
<dbReference type="Proteomes" id="UP000476055">
    <property type="component" value="Unassembled WGS sequence"/>
</dbReference>
<evidence type="ECO:0000313" key="2">
    <source>
        <dbReference type="EMBL" id="MST56843.1"/>
    </source>
</evidence>
<proteinExistence type="predicted"/>
<dbReference type="Pfam" id="PF01966">
    <property type="entry name" value="HD"/>
    <property type="match status" value="1"/>
</dbReference>
<evidence type="ECO:0000259" key="1">
    <source>
        <dbReference type="SMART" id="SM00471"/>
    </source>
</evidence>
<accession>A0A6L5YFG3</accession>
<comment type="caution">
    <text evidence="2">The sequence shown here is derived from an EMBL/GenBank/DDBJ whole genome shotgun (WGS) entry which is preliminary data.</text>
</comment>
<dbReference type="SUPFAM" id="SSF109604">
    <property type="entry name" value="HD-domain/PDEase-like"/>
    <property type="match status" value="1"/>
</dbReference>
<keyword evidence="3" id="KW-1185">Reference proteome</keyword>
<dbReference type="SMART" id="SM00471">
    <property type="entry name" value="HDc"/>
    <property type="match status" value="1"/>
</dbReference>
<name>A0A6L5YFG3_9FIRM</name>
<dbReference type="InterPro" id="IPR003607">
    <property type="entry name" value="HD/PDEase_dom"/>
</dbReference>
<feature type="domain" description="HD/PDEase" evidence="1">
    <location>
        <begin position="29"/>
        <end position="146"/>
    </location>
</feature>
<evidence type="ECO:0000313" key="3">
    <source>
        <dbReference type="Proteomes" id="UP000476055"/>
    </source>
</evidence>
<organism evidence="2 3">
    <name type="scientific">Waltera intestinalis</name>
    <dbReference type="NCBI Taxonomy" id="2606635"/>
    <lineage>
        <taxon>Bacteria</taxon>
        <taxon>Bacillati</taxon>
        <taxon>Bacillota</taxon>
        <taxon>Clostridia</taxon>
        <taxon>Lachnospirales</taxon>
        <taxon>Lachnospiraceae</taxon>
        <taxon>Waltera</taxon>
    </lineage>
</organism>
<dbReference type="AlphaFoldDB" id="A0A6L5YFG3"/>
<sequence length="160" mass="18221">MDRIDKILNHDLFLYHLGRNNAAEADRRFCRHSMVHFLDVARIGTIIALEEGLKINREWIYAAALLHDCGKHEQYENGIPHEQASARIAPEILKACGFNDEETGVIVTAISRHRDPEAAKEKNLNGILYRADKASRACFACDAEKDCNWKDGKKNLTIKY</sequence>
<gene>
    <name evidence="2" type="ORF">FYJ59_01020</name>
</gene>
<dbReference type="Gene3D" id="1.10.3210.10">
    <property type="entry name" value="Hypothetical protein af1432"/>
    <property type="match status" value="1"/>
</dbReference>
<protein>
    <submittedName>
        <fullName evidence="2">HD domain-containing protein</fullName>
    </submittedName>
</protein>
<reference evidence="2 3" key="1">
    <citation type="submission" date="2019-08" db="EMBL/GenBank/DDBJ databases">
        <title>In-depth cultivation of the pig gut microbiome towards novel bacterial diversity and tailored functional studies.</title>
        <authorList>
            <person name="Wylensek D."/>
            <person name="Hitch T.C.A."/>
            <person name="Clavel T."/>
        </authorList>
    </citation>
    <scope>NUCLEOTIDE SEQUENCE [LARGE SCALE GENOMIC DNA]</scope>
    <source>
        <strain evidence="2 3">WCA3-601-WT-6H</strain>
    </source>
</reference>
<dbReference type="EMBL" id="VUMU01000001">
    <property type="protein sequence ID" value="MST56843.1"/>
    <property type="molecule type" value="Genomic_DNA"/>
</dbReference>